<evidence type="ECO:0000313" key="3">
    <source>
        <dbReference type="Proteomes" id="UP000198748"/>
    </source>
</evidence>
<gene>
    <name evidence="2" type="ORF">SAMN04487996_12092</name>
</gene>
<dbReference type="Proteomes" id="UP000198748">
    <property type="component" value="Unassembled WGS sequence"/>
</dbReference>
<reference evidence="3" key="1">
    <citation type="submission" date="2016-10" db="EMBL/GenBank/DDBJ databases">
        <authorList>
            <person name="Varghese N."/>
            <person name="Submissions S."/>
        </authorList>
    </citation>
    <scope>NUCLEOTIDE SEQUENCE [LARGE SCALE GENOMIC DNA]</scope>
    <source>
        <strain evidence="3">DSM 25329</strain>
    </source>
</reference>
<dbReference type="InterPro" id="IPR025058">
    <property type="entry name" value="DUF3995"/>
</dbReference>
<feature type="transmembrane region" description="Helical" evidence="1">
    <location>
        <begin position="98"/>
        <end position="121"/>
    </location>
</feature>
<accession>A0A1G7VL54</accession>
<keyword evidence="1" id="KW-0812">Transmembrane</keyword>
<proteinExistence type="predicted"/>
<evidence type="ECO:0000256" key="1">
    <source>
        <dbReference type="SAM" id="Phobius"/>
    </source>
</evidence>
<dbReference type="STRING" id="659014.SAMN04487996_12092"/>
<dbReference type="Pfam" id="PF13160">
    <property type="entry name" value="DUF3995"/>
    <property type="match status" value="1"/>
</dbReference>
<sequence>MFRQAVSVDKSGYLQRFVLNKNSSNHIIPADDSGATFTWIVLFGPGFAGFSKKKTRMLAYLLFSIFLFLSAMHIYWGMGGRWASKGVFPALDDNAPPQMPGIIPCMIVALALLAMGILVLSKGGNFNLQLPSWIDNYGLWCISAIFIARAIGEFKYVGFFRKVRHTKFAKNDQRLYSPLCLAIGIMVAILERIS</sequence>
<keyword evidence="3" id="KW-1185">Reference proteome</keyword>
<keyword evidence="1" id="KW-1133">Transmembrane helix</keyword>
<evidence type="ECO:0008006" key="4">
    <source>
        <dbReference type="Google" id="ProtNLM"/>
    </source>
</evidence>
<dbReference type="EMBL" id="FNAN01000020">
    <property type="protein sequence ID" value="SDG59650.1"/>
    <property type="molecule type" value="Genomic_DNA"/>
</dbReference>
<organism evidence="2 3">
    <name type="scientific">Dyadobacter soli</name>
    <dbReference type="NCBI Taxonomy" id="659014"/>
    <lineage>
        <taxon>Bacteria</taxon>
        <taxon>Pseudomonadati</taxon>
        <taxon>Bacteroidota</taxon>
        <taxon>Cytophagia</taxon>
        <taxon>Cytophagales</taxon>
        <taxon>Spirosomataceae</taxon>
        <taxon>Dyadobacter</taxon>
    </lineage>
</organism>
<feature type="transmembrane region" description="Helical" evidence="1">
    <location>
        <begin position="58"/>
        <end position="78"/>
    </location>
</feature>
<dbReference type="RefSeq" id="WP_090156465.1">
    <property type="nucleotide sequence ID" value="NZ_FNAN01000020.1"/>
</dbReference>
<dbReference type="OrthoDB" id="8590912at2"/>
<feature type="transmembrane region" description="Helical" evidence="1">
    <location>
        <begin position="133"/>
        <end position="152"/>
    </location>
</feature>
<name>A0A1G7VL54_9BACT</name>
<evidence type="ECO:0000313" key="2">
    <source>
        <dbReference type="EMBL" id="SDG59650.1"/>
    </source>
</evidence>
<dbReference type="AlphaFoldDB" id="A0A1G7VL54"/>
<keyword evidence="1" id="KW-0472">Membrane</keyword>
<protein>
    <recommendedName>
        <fullName evidence="4">DUF3995 domain-containing protein</fullName>
    </recommendedName>
</protein>